<protein>
    <recommendedName>
        <fullName evidence="1">Replication factor A C-terminal domain-containing protein</fullName>
    </recommendedName>
</protein>
<sequence length="105" mass="12120">MLRLRIQFQIQDETSEKIVTAFEEVAQSLVGKSLDELISLSLELAGDIAVKETLNEIIGRKLKFEIKIADFNLDHPEKPFTVSKFYDWAEPSRKKMKVEENESFS</sequence>
<evidence type="ECO:0000313" key="2">
    <source>
        <dbReference type="EMBL" id="KAF5190665.1"/>
    </source>
</evidence>
<evidence type="ECO:0000259" key="1">
    <source>
        <dbReference type="Pfam" id="PF08646"/>
    </source>
</evidence>
<dbReference type="AlphaFoldDB" id="A0A7J6W2Y0"/>
<proteinExistence type="predicted"/>
<dbReference type="Proteomes" id="UP000554482">
    <property type="component" value="Unassembled WGS sequence"/>
</dbReference>
<name>A0A7J6W2Y0_THATH</name>
<gene>
    <name evidence="2" type="ORF">FRX31_019748</name>
</gene>
<reference evidence="2 3" key="1">
    <citation type="submission" date="2020-06" db="EMBL/GenBank/DDBJ databases">
        <title>Transcriptomic and genomic resources for Thalictrum thalictroides and T. hernandezii: Facilitating candidate gene discovery in an emerging model plant lineage.</title>
        <authorList>
            <person name="Arias T."/>
            <person name="Riano-Pachon D.M."/>
            <person name="Di Stilio V.S."/>
        </authorList>
    </citation>
    <scope>NUCLEOTIDE SEQUENCE [LARGE SCALE GENOMIC DNA]</scope>
    <source>
        <strain evidence="3">cv. WT478/WT964</strain>
        <tissue evidence="2">Leaves</tissue>
    </source>
</reference>
<evidence type="ECO:0000313" key="3">
    <source>
        <dbReference type="Proteomes" id="UP000554482"/>
    </source>
</evidence>
<dbReference type="InterPro" id="IPR012340">
    <property type="entry name" value="NA-bd_OB-fold"/>
</dbReference>
<keyword evidence="3" id="KW-1185">Reference proteome</keyword>
<dbReference type="SUPFAM" id="SSF50249">
    <property type="entry name" value="Nucleic acid-binding proteins"/>
    <property type="match status" value="1"/>
</dbReference>
<feature type="domain" description="Replication factor A C-terminal" evidence="1">
    <location>
        <begin position="2"/>
        <end position="69"/>
    </location>
</feature>
<accession>A0A7J6W2Y0</accession>
<dbReference type="Gene3D" id="2.40.50.140">
    <property type="entry name" value="Nucleic acid-binding proteins"/>
    <property type="match status" value="1"/>
</dbReference>
<dbReference type="OrthoDB" id="1986529at2759"/>
<dbReference type="InterPro" id="IPR013955">
    <property type="entry name" value="Rep_factor-A_C"/>
</dbReference>
<dbReference type="Pfam" id="PF08646">
    <property type="entry name" value="Rep_fac-A_C"/>
    <property type="match status" value="1"/>
</dbReference>
<comment type="caution">
    <text evidence="2">The sequence shown here is derived from an EMBL/GenBank/DDBJ whole genome shotgun (WGS) entry which is preliminary data.</text>
</comment>
<dbReference type="EMBL" id="JABWDY010023808">
    <property type="protein sequence ID" value="KAF5190665.1"/>
    <property type="molecule type" value="Genomic_DNA"/>
</dbReference>
<organism evidence="2 3">
    <name type="scientific">Thalictrum thalictroides</name>
    <name type="common">Rue-anemone</name>
    <name type="synonym">Anemone thalictroides</name>
    <dbReference type="NCBI Taxonomy" id="46969"/>
    <lineage>
        <taxon>Eukaryota</taxon>
        <taxon>Viridiplantae</taxon>
        <taxon>Streptophyta</taxon>
        <taxon>Embryophyta</taxon>
        <taxon>Tracheophyta</taxon>
        <taxon>Spermatophyta</taxon>
        <taxon>Magnoliopsida</taxon>
        <taxon>Ranunculales</taxon>
        <taxon>Ranunculaceae</taxon>
        <taxon>Thalictroideae</taxon>
        <taxon>Thalictrum</taxon>
    </lineage>
</organism>